<dbReference type="SUPFAM" id="SSF53335">
    <property type="entry name" value="S-adenosyl-L-methionine-dependent methyltransferases"/>
    <property type="match status" value="1"/>
</dbReference>
<dbReference type="OrthoDB" id="4774874at2"/>
<keyword evidence="5" id="KW-1185">Reference proteome</keyword>
<keyword evidence="3" id="KW-0949">S-adenosyl-L-methionine</keyword>
<dbReference type="EC" id="2.1.1.-" evidence="4"/>
<protein>
    <submittedName>
        <fullName evidence="4">O-methyltransferase</fullName>
        <ecNumber evidence="4">2.1.1.-</ecNumber>
    </submittedName>
</protein>
<dbReference type="Pfam" id="PF01596">
    <property type="entry name" value="Methyltransf_3"/>
    <property type="match status" value="1"/>
</dbReference>
<dbReference type="KEGG" id="cpre:Csp1_10010"/>
<dbReference type="Proteomes" id="UP000247696">
    <property type="component" value="Chromosome"/>
</dbReference>
<dbReference type="EMBL" id="CP024988">
    <property type="protein sequence ID" value="AWT25807.1"/>
    <property type="molecule type" value="Genomic_DNA"/>
</dbReference>
<sequence>MSPPPAGPSPKLVTVNVNTGSALDAVRSYINGTARSDDALTEARTAASEFGLLYPDAATGEFLTFLAARPVAGAQPGAVVMSPACGVIGLHLFAGFPDGTGHVTCIDPEVEHQKLAKQAFTSAGRRPTSFRFVPSSPLDGIVRLATDSYDLIIADVDPELLTTAVDSSLPALRQGGVLVLLDALLDGAPGDPARTDRQAEAARAVEAHLAGLRDTGTVETARLPLGAGMTVVTRR</sequence>
<keyword evidence="1 4" id="KW-0489">Methyltransferase</keyword>
<reference evidence="5" key="1">
    <citation type="submission" date="2017-11" db="EMBL/GenBank/DDBJ databases">
        <title>Otitis media/interna in a cat caused by the recently described species Corynebacterium provencense.</title>
        <authorList>
            <person name="Kittl S."/>
            <person name="Brodard I."/>
            <person name="Rychener L."/>
            <person name="Jores J."/>
            <person name="Roosje P."/>
            <person name="Gobeli Brawand S."/>
        </authorList>
    </citation>
    <scope>NUCLEOTIDE SEQUENCE [LARGE SCALE GENOMIC DNA]</scope>
    <source>
        <strain evidence="5">17KM38</strain>
    </source>
</reference>
<organism evidence="4 5">
    <name type="scientific">Corynebacterium provencense</name>
    <dbReference type="NCBI Taxonomy" id="1737425"/>
    <lineage>
        <taxon>Bacteria</taxon>
        <taxon>Bacillati</taxon>
        <taxon>Actinomycetota</taxon>
        <taxon>Actinomycetes</taxon>
        <taxon>Mycobacteriales</taxon>
        <taxon>Corynebacteriaceae</taxon>
        <taxon>Corynebacterium</taxon>
    </lineage>
</organism>
<gene>
    <name evidence="4" type="ORF">Csp1_10010</name>
</gene>
<dbReference type="InterPro" id="IPR002935">
    <property type="entry name" value="SAM_O-MeTrfase"/>
</dbReference>
<keyword evidence="2 4" id="KW-0808">Transferase</keyword>
<dbReference type="Gene3D" id="3.40.50.150">
    <property type="entry name" value="Vaccinia Virus protein VP39"/>
    <property type="match status" value="1"/>
</dbReference>
<dbReference type="GO" id="GO:0008171">
    <property type="term" value="F:O-methyltransferase activity"/>
    <property type="evidence" value="ECO:0007669"/>
    <property type="project" value="InterPro"/>
</dbReference>
<dbReference type="GO" id="GO:0032259">
    <property type="term" value="P:methylation"/>
    <property type="evidence" value="ECO:0007669"/>
    <property type="project" value="UniProtKB-KW"/>
</dbReference>
<accession>A0A2Z3YUT8</accession>
<evidence type="ECO:0000256" key="1">
    <source>
        <dbReference type="ARBA" id="ARBA00022603"/>
    </source>
</evidence>
<dbReference type="InterPro" id="IPR029063">
    <property type="entry name" value="SAM-dependent_MTases_sf"/>
</dbReference>
<name>A0A2Z3YUT8_9CORY</name>
<proteinExistence type="predicted"/>
<dbReference type="AlphaFoldDB" id="A0A2Z3YUT8"/>
<evidence type="ECO:0000313" key="4">
    <source>
        <dbReference type="EMBL" id="AWT25807.1"/>
    </source>
</evidence>
<evidence type="ECO:0000256" key="2">
    <source>
        <dbReference type="ARBA" id="ARBA00022679"/>
    </source>
</evidence>
<evidence type="ECO:0000313" key="5">
    <source>
        <dbReference type="Proteomes" id="UP000247696"/>
    </source>
</evidence>
<dbReference type="STRING" id="1737425.GCA_900049755_00287"/>
<evidence type="ECO:0000256" key="3">
    <source>
        <dbReference type="ARBA" id="ARBA00022691"/>
    </source>
</evidence>